<evidence type="ECO:0000259" key="2">
    <source>
        <dbReference type="SMART" id="SM00894"/>
    </source>
</evidence>
<evidence type="ECO:0000256" key="1">
    <source>
        <dbReference type="SAM" id="MobiDB-lite"/>
    </source>
</evidence>
<feature type="compositionally biased region" description="Low complexity" evidence="1">
    <location>
        <begin position="75"/>
        <end position="109"/>
    </location>
</feature>
<dbReference type="Gene3D" id="3.30.10.20">
    <property type="match status" value="1"/>
</dbReference>
<feature type="domain" description="Excalibur calcium-binding" evidence="2">
    <location>
        <begin position="118"/>
        <end position="154"/>
    </location>
</feature>
<dbReference type="EMBL" id="WTFF01000082">
    <property type="protein sequence ID" value="MBW5482972.1"/>
    <property type="molecule type" value="Genomic_DNA"/>
</dbReference>
<evidence type="ECO:0000313" key="3">
    <source>
        <dbReference type="EMBL" id="MBW5482972.1"/>
    </source>
</evidence>
<dbReference type="Proteomes" id="UP000812013">
    <property type="component" value="Unassembled WGS sequence"/>
</dbReference>
<sequence length="155" mass="15404">MPGLVGLTSADADAAVAKLGEAKVEARSAYADVALAPDHPQWTVCFQTPAAGAELAGPTAVELSLTAPGTPCPEKAGASLKPSKAPAKTPTIAPTRAPAPTEAATEPPATGGGGSSVYYRTCADAKAAGAAPIRRGQPGYGKHLDRDNDGIACDK</sequence>
<dbReference type="SMART" id="SM00894">
    <property type="entry name" value="Excalibur"/>
    <property type="match status" value="1"/>
</dbReference>
<feature type="region of interest" description="Disordered" evidence="1">
    <location>
        <begin position="68"/>
        <end position="114"/>
    </location>
</feature>
<comment type="caution">
    <text evidence="3">The sequence shown here is derived from an EMBL/GenBank/DDBJ whole genome shotgun (WGS) entry which is preliminary data.</text>
</comment>
<name>A0ABS6Z5G7_9ACTN</name>
<protein>
    <recommendedName>
        <fullName evidence="2">Excalibur calcium-binding domain-containing protein</fullName>
    </recommendedName>
</protein>
<evidence type="ECO:0000313" key="4">
    <source>
        <dbReference type="Proteomes" id="UP000812013"/>
    </source>
</evidence>
<keyword evidence="4" id="KW-1185">Reference proteome</keyword>
<organism evidence="3 4">
    <name type="scientific">Streptomyces bambusae</name>
    <dbReference type="NCBI Taxonomy" id="1550616"/>
    <lineage>
        <taxon>Bacteria</taxon>
        <taxon>Bacillati</taxon>
        <taxon>Actinomycetota</taxon>
        <taxon>Actinomycetes</taxon>
        <taxon>Kitasatosporales</taxon>
        <taxon>Streptomycetaceae</taxon>
        <taxon>Streptomyces</taxon>
    </lineage>
</organism>
<gene>
    <name evidence="3" type="ORF">GPJ59_14045</name>
</gene>
<reference evidence="3 4" key="1">
    <citation type="submission" date="2019-12" db="EMBL/GenBank/DDBJ databases">
        <title>Genome sequence of Streptomyces bambusae.</title>
        <authorList>
            <person name="Bansal K."/>
            <person name="Choksket S."/>
            <person name="Korpole S."/>
            <person name="Patil P.B."/>
        </authorList>
    </citation>
    <scope>NUCLEOTIDE SEQUENCE [LARGE SCALE GENOMIC DNA]</scope>
    <source>
        <strain evidence="3 4">SK60</strain>
    </source>
</reference>
<feature type="compositionally biased region" description="Basic and acidic residues" evidence="1">
    <location>
        <begin position="142"/>
        <end position="155"/>
    </location>
</feature>
<accession>A0ABS6Z5G7</accession>
<dbReference type="InterPro" id="IPR008613">
    <property type="entry name" value="Excalibur_Ca-bd_domain"/>
</dbReference>
<feature type="region of interest" description="Disordered" evidence="1">
    <location>
        <begin position="129"/>
        <end position="155"/>
    </location>
</feature>
<dbReference type="Pfam" id="PF05901">
    <property type="entry name" value="Excalibur"/>
    <property type="match status" value="1"/>
</dbReference>
<proteinExistence type="predicted"/>